<dbReference type="EMBL" id="CM039430">
    <property type="protein sequence ID" value="KAI4344423.1"/>
    <property type="molecule type" value="Genomic_DNA"/>
</dbReference>
<accession>A0ACB9P6Y6</accession>
<gene>
    <name evidence="1" type="ORF">L6164_011652</name>
</gene>
<organism evidence="1 2">
    <name type="scientific">Bauhinia variegata</name>
    <name type="common">Purple orchid tree</name>
    <name type="synonym">Phanera variegata</name>
    <dbReference type="NCBI Taxonomy" id="167791"/>
    <lineage>
        <taxon>Eukaryota</taxon>
        <taxon>Viridiplantae</taxon>
        <taxon>Streptophyta</taxon>
        <taxon>Embryophyta</taxon>
        <taxon>Tracheophyta</taxon>
        <taxon>Spermatophyta</taxon>
        <taxon>Magnoliopsida</taxon>
        <taxon>eudicotyledons</taxon>
        <taxon>Gunneridae</taxon>
        <taxon>Pentapetalae</taxon>
        <taxon>rosids</taxon>
        <taxon>fabids</taxon>
        <taxon>Fabales</taxon>
        <taxon>Fabaceae</taxon>
        <taxon>Cercidoideae</taxon>
        <taxon>Cercideae</taxon>
        <taxon>Bauhiniinae</taxon>
        <taxon>Bauhinia</taxon>
    </lineage>
</organism>
<dbReference type="Proteomes" id="UP000828941">
    <property type="component" value="Chromosome 5"/>
</dbReference>
<reference evidence="1 2" key="1">
    <citation type="journal article" date="2022" name="DNA Res.">
        <title>Chromosomal-level genome assembly of the orchid tree Bauhinia variegata (Leguminosae; Cercidoideae) supports the allotetraploid origin hypothesis of Bauhinia.</title>
        <authorList>
            <person name="Zhong Y."/>
            <person name="Chen Y."/>
            <person name="Zheng D."/>
            <person name="Pang J."/>
            <person name="Liu Y."/>
            <person name="Luo S."/>
            <person name="Meng S."/>
            <person name="Qian L."/>
            <person name="Wei D."/>
            <person name="Dai S."/>
            <person name="Zhou R."/>
        </authorList>
    </citation>
    <scope>NUCLEOTIDE SEQUENCE [LARGE SCALE GENOMIC DNA]</scope>
    <source>
        <strain evidence="1">BV-YZ2020</strain>
    </source>
</reference>
<name>A0ACB9P6Y6_BAUVA</name>
<keyword evidence="2" id="KW-1185">Reference proteome</keyword>
<comment type="caution">
    <text evidence="1">The sequence shown here is derived from an EMBL/GenBank/DDBJ whole genome shotgun (WGS) entry which is preliminary data.</text>
</comment>
<proteinExistence type="predicted"/>
<evidence type="ECO:0000313" key="2">
    <source>
        <dbReference type="Proteomes" id="UP000828941"/>
    </source>
</evidence>
<protein>
    <submittedName>
        <fullName evidence="1">Uncharacterized protein</fullName>
    </submittedName>
</protein>
<evidence type="ECO:0000313" key="1">
    <source>
        <dbReference type="EMBL" id="KAI4344423.1"/>
    </source>
</evidence>
<sequence length="293" mass="32509">MCHYGEQNDVEAGSSGSGVFDDSHSSDPFNITGTKKASLEHLKRWRQAALVLNASRRFRYTLDLKKEEDKRQTLRKNRAHAQLIRAAYLFKAAGAQINGIQKPLPTSTGEFAIGQEQLASISREHNITALQQYGGVKGLSDLLKTNLEKGVYGDDTDLVKRRNAFGSNTYPRKKGRSFLDLTFIILMVAAWPSLALGIKYEGIKEGWYDGGSIAFAVILVIVVTVAACLRRARKKSSPDTKSPAFAMDEFLNNMEREKPKRLTFQEIRLATNDFSHKLGSGGAVEIPKPSNPF</sequence>